<gene>
    <name evidence="1" type="ORF">HPB48_025946</name>
</gene>
<evidence type="ECO:0000313" key="1">
    <source>
        <dbReference type="EMBL" id="KAH9383969.1"/>
    </source>
</evidence>
<reference evidence="1 2" key="1">
    <citation type="journal article" date="2020" name="Cell">
        <title>Large-Scale Comparative Analyses of Tick Genomes Elucidate Their Genetic Diversity and Vector Capacities.</title>
        <authorList>
            <consortium name="Tick Genome and Microbiome Consortium (TIGMIC)"/>
            <person name="Jia N."/>
            <person name="Wang J."/>
            <person name="Shi W."/>
            <person name="Du L."/>
            <person name="Sun Y."/>
            <person name="Zhan W."/>
            <person name="Jiang J.F."/>
            <person name="Wang Q."/>
            <person name="Zhang B."/>
            <person name="Ji P."/>
            <person name="Bell-Sakyi L."/>
            <person name="Cui X.M."/>
            <person name="Yuan T.T."/>
            <person name="Jiang B.G."/>
            <person name="Yang W.F."/>
            <person name="Lam T.T."/>
            <person name="Chang Q.C."/>
            <person name="Ding S.J."/>
            <person name="Wang X.J."/>
            <person name="Zhu J.G."/>
            <person name="Ruan X.D."/>
            <person name="Zhao L."/>
            <person name="Wei J.T."/>
            <person name="Ye R.Z."/>
            <person name="Que T.C."/>
            <person name="Du C.H."/>
            <person name="Zhou Y.H."/>
            <person name="Cheng J.X."/>
            <person name="Dai P.F."/>
            <person name="Guo W.B."/>
            <person name="Han X.H."/>
            <person name="Huang E.J."/>
            <person name="Li L.F."/>
            <person name="Wei W."/>
            <person name="Gao Y.C."/>
            <person name="Liu J.Z."/>
            <person name="Shao H.Z."/>
            <person name="Wang X."/>
            <person name="Wang C.C."/>
            <person name="Yang T.C."/>
            <person name="Huo Q.B."/>
            <person name="Li W."/>
            <person name="Chen H.Y."/>
            <person name="Chen S.E."/>
            <person name="Zhou L.G."/>
            <person name="Ni X.B."/>
            <person name="Tian J.H."/>
            <person name="Sheng Y."/>
            <person name="Liu T."/>
            <person name="Pan Y.S."/>
            <person name="Xia L.Y."/>
            <person name="Li J."/>
            <person name="Zhao F."/>
            <person name="Cao W.C."/>
        </authorList>
    </citation>
    <scope>NUCLEOTIDE SEQUENCE [LARGE SCALE GENOMIC DNA]</scope>
    <source>
        <strain evidence="1">HaeL-2018</strain>
    </source>
</reference>
<dbReference type="PANTHER" id="PTHR37162:SF11">
    <property type="match status" value="1"/>
</dbReference>
<dbReference type="OMA" id="SHRWIEN"/>
<keyword evidence="2" id="KW-1185">Reference proteome</keyword>
<sequence length="603" mass="68726">MPGGKCKFQSAWLEHSKYRHWVRPETSDPYRAKCAVCQRSVNIATMGESAWKSQEKSAKHRSKVAAGEGCSSVTSFLQAANVTETTSQWENTKTSSRAATLDEDCRRHDSLIEDEILWTTKVVSSHISYSSSGSVSELFRKMFPDSDIARSFTCSEKKCAYVACHGLRPFFASQVLDMMEKSDHFVVLFDETLNEYLQKKQLDVHVRLWNNSEVTTRYVTSAFMGHSTADNLMKNSTEALASFPISKIVQLSMDGPNVNWSLFHKFQQHMKNDFQVQCLDIGSCGLHTVHNAYVAGMHATGWPVDTYLSSLFSLFHDAPARREDFIRETGSSVFPLPFVSHRWIENVPVLERALATWEHLKQYTEAVSGHRLPVPKCRAYENVSAFLNDQLALAKLNFSLNVAMVVQPFLTVFQSDSPKTFLLAKELESVLRSLLSRFVKCSVMTEATSITKLLRIDVEDAIVYTELEKVDVGHAAEKILKSSKASTKCILEFRYECRKFLVNMILKVMERSPLRYPVVRGLSCFDPTETSKTDTCLGKLKIVLNCLIDNKLLSEHKRDIVCTQYIQFCLEKRHELQNYEKDHERLDSFFVRLLKHDASFSQL</sequence>
<accession>A0A9J6HAF4</accession>
<comment type="caution">
    <text evidence="1">The sequence shown here is derived from an EMBL/GenBank/DDBJ whole genome shotgun (WGS) entry which is preliminary data.</text>
</comment>
<evidence type="ECO:0000313" key="2">
    <source>
        <dbReference type="Proteomes" id="UP000821853"/>
    </source>
</evidence>
<protein>
    <submittedName>
        <fullName evidence="1">Uncharacterized protein</fullName>
    </submittedName>
</protein>
<dbReference type="Proteomes" id="UP000821853">
    <property type="component" value="Unassembled WGS sequence"/>
</dbReference>
<organism evidence="1 2">
    <name type="scientific">Haemaphysalis longicornis</name>
    <name type="common">Bush tick</name>
    <dbReference type="NCBI Taxonomy" id="44386"/>
    <lineage>
        <taxon>Eukaryota</taxon>
        <taxon>Metazoa</taxon>
        <taxon>Ecdysozoa</taxon>
        <taxon>Arthropoda</taxon>
        <taxon>Chelicerata</taxon>
        <taxon>Arachnida</taxon>
        <taxon>Acari</taxon>
        <taxon>Parasitiformes</taxon>
        <taxon>Ixodida</taxon>
        <taxon>Ixodoidea</taxon>
        <taxon>Ixodidae</taxon>
        <taxon>Haemaphysalinae</taxon>
        <taxon>Haemaphysalis</taxon>
    </lineage>
</organism>
<dbReference type="VEuPathDB" id="VectorBase:HLOH_052553"/>
<dbReference type="AlphaFoldDB" id="A0A9J6HAF4"/>
<dbReference type="PANTHER" id="PTHR37162">
    <property type="entry name" value="HAT FAMILY DIMERISATION DOMAINCONTAINING PROTEIN-RELATED"/>
    <property type="match status" value="1"/>
</dbReference>
<name>A0A9J6HAF4_HAELO</name>
<dbReference type="OrthoDB" id="6513413at2759"/>
<dbReference type="EMBL" id="JABSTR010001338">
    <property type="protein sequence ID" value="KAH9383969.1"/>
    <property type="molecule type" value="Genomic_DNA"/>
</dbReference>
<proteinExistence type="predicted"/>